<dbReference type="InterPro" id="IPR013752">
    <property type="entry name" value="KPA_reductase"/>
</dbReference>
<keyword evidence="6 11" id="KW-0566">Pantothenate biosynthesis</keyword>
<reference evidence="14 15" key="1">
    <citation type="submission" date="2019-06" db="EMBL/GenBank/DDBJ databases">
        <title>Genome sequence of Litorilinea aerophila BAA-2444.</title>
        <authorList>
            <person name="Maclea K.S."/>
            <person name="Maurais E.G."/>
            <person name="Iannazzi L.C."/>
        </authorList>
    </citation>
    <scope>NUCLEOTIDE SEQUENCE [LARGE SCALE GENOMIC DNA]</scope>
    <source>
        <strain evidence="14 15">ATCC BAA-2444</strain>
    </source>
</reference>
<evidence type="ECO:0000256" key="5">
    <source>
        <dbReference type="ARBA" id="ARBA00019465"/>
    </source>
</evidence>
<dbReference type="InParanoid" id="A0A540VBK0"/>
<dbReference type="Pfam" id="PF02558">
    <property type="entry name" value="ApbA"/>
    <property type="match status" value="1"/>
</dbReference>
<comment type="function">
    <text evidence="1 11">Catalyzes the NADPH-dependent reduction of ketopantoate into pantoic acid.</text>
</comment>
<comment type="similarity">
    <text evidence="3 11">Belongs to the ketopantoate reductase family.</text>
</comment>
<evidence type="ECO:0000256" key="11">
    <source>
        <dbReference type="RuleBase" id="RU362068"/>
    </source>
</evidence>
<dbReference type="FunCoup" id="A0A540VBK0">
    <property type="interactions" value="121"/>
</dbReference>
<evidence type="ECO:0000256" key="7">
    <source>
        <dbReference type="ARBA" id="ARBA00022857"/>
    </source>
</evidence>
<dbReference type="Pfam" id="PF08546">
    <property type="entry name" value="ApbA_C"/>
    <property type="match status" value="1"/>
</dbReference>
<dbReference type="AlphaFoldDB" id="A0A540VBK0"/>
<evidence type="ECO:0000313" key="14">
    <source>
        <dbReference type="EMBL" id="TQE93433.1"/>
    </source>
</evidence>
<evidence type="ECO:0000256" key="9">
    <source>
        <dbReference type="ARBA" id="ARBA00032024"/>
    </source>
</evidence>
<evidence type="ECO:0000256" key="2">
    <source>
        <dbReference type="ARBA" id="ARBA00004994"/>
    </source>
</evidence>
<dbReference type="InterPro" id="IPR013328">
    <property type="entry name" value="6PGD_dom2"/>
</dbReference>
<evidence type="ECO:0000259" key="12">
    <source>
        <dbReference type="Pfam" id="PF02558"/>
    </source>
</evidence>
<feature type="domain" description="Ketopantoate reductase N-terminal" evidence="12">
    <location>
        <begin position="5"/>
        <end position="151"/>
    </location>
</feature>
<dbReference type="GO" id="GO:0005737">
    <property type="term" value="C:cytoplasm"/>
    <property type="evidence" value="ECO:0007669"/>
    <property type="project" value="TreeGrafter"/>
</dbReference>
<keyword evidence="8 11" id="KW-0560">Oxidoreductase</keyword>
<dbReference type="EC" id="1.1.1.169" evidence="4 11"/>
<proteinExistence type="inferred from homology"/>
<dbReference type="PANTHER" id="PTHR43765:SF2">
    <property type="entry name" value="2-DEHYDROPANTOATE 2-REDUCTASE"/>
    <property type="match status" value="1"/>
</dbReference>
<dbReference type="InterPro" id="IPR013332">
    <property type="entry name" value="KPR_N"/>
</dbReference>
<dbReference type="SUPFAM" id="SSF48179">
    <property type="entry name" value="6-phosphogluconate dehydrogenase C-terminal domain-like"/>
    <property type="match status" value="1"/>
</dbReference>
<evidence type="ECO:0000256" key="6">
    <source>
        <dbReference type="ARBA" id="ARBA00022655"/>
    </source>
</evidence>
<evidence type="ECO:0000256" key="10">
    <source>
        <dbReference type="ARBA" id="ARBA00048793"/>
    </source>
</evidence>
<dbReference type="PANTHER" id="PTHR43765">
    <property type="entry name" value="2-DEHYDROPANTOATE 2-REDUCTASE-RELATED"/>
    <property type="match status" value="1"/>
</dbReference>
<dbReference type="InterPro" id="IPR003710">
    <property type="entry name" value="ApbA"/>
</dbReference>
<evidence type="ECO:0000256" key="3">
    <source>
        <dbReference type="ARBA" id="ARBA00007870"/>
    </source>
</evidence>
<comment type="pathway">
    <text evidence="2 11">Cofactor biosynthesis; (R)-pantothenate biosynthesis; (R)-pantoate from 3-methyl-2-oxobutanoate: step 2/2.</text>
</comment>
<dbReference type="SUPFAM" id="SSF51735">
    <property type="entry name" value="NAD(P)-binding Rossmann-fold domains"/>
    <property type="match status" value="1"/>
</dbReference>
<dbReference type="RefSeq" id="WP_141612214.1">
    <property type="nucleotide sequence ID" value="NZ_VIGC02000040.1"/>
</dbReference>
<evidence type="ECO:0000256" key="4">
    <source>
        <dbReference type="ARBA" id="ARBA00013014"/>
    </source>
</evidence>
<gene>
    <name evidence="14" type="ORF">FKZ61_21430</name>
</gene>
<organism evidence="14 15">
    <name type="scientific">Litorilinea aerophila</name>
    <dbReference type="NCBI Taxonomy" id="1204385"/>
    <lineage>
        <taxon>Bacteria</taxon>
        <taxon>Bacillati</taxon>
        <taxon>Chloroflexota</taxon>
        <taxon>Caldilineae</taxon>
        <taxon>Caldilineales</taxon>
        <taxon>Caldilineaceae</taxon>
        <taxon>Litorilinea</taxon>
    </lineage>
</organism>
<dbReference type="Proteomes" id="UP000317371">
    <property type="component" value="Unassembled WGS sequence"/>
</dbReference>
<dbReference type="EMBL" id="VIGC01000040">
    <property type="protein sequence ID" value="TQE93433.1"/>
    <property type="molecule type" value="Genomic_DNA"/>
</dbReference>
<dbReference type="NCBIfam" id="TIGR00745">
    <property type="entry name" value="apbA_panE"/>
    <property type="match status" value="1"/>
</dbReference>
<dbReference type="UniPathway" id="UPA00028">
    <property type="reaction ID" value="UER00004"/>
</dbReference>
<dbReference type="GO" id="GO:0050661">
    <property type="term" value="F:NADP binding"/>
    <property type="evidence" value="ECO:0007669"/>
    <property type="project" value="TreeGrafter"/>
</dbReference>
<sequence>MTRYTVVGAGAIGGTIGAYMVRGGLDVLFVDAAAEHVAAINRQGLTIRGYQETFTVPAQAVTPDQMPDQLGAVILAVKAPATRAAMAAIAPRLAPDGFVVSAQNGLNELIIAEMVGQERTIGCFINFSADYLEPGLIHFGGPGAFYIGELNGAITPRLERLQADLGHWGGGPVRMTDNIWGYLWGKQAYGAMLFATALTNETMADAIDQYRPLMVALAREILAVAQAEGVTPLGFDGFEPQVLQTGDADAVAASLDRLVAVRRRDQKTHSGVWRDLAVRKRRTEVDEHFPPILERARRHGLDAPILARMVEMIHEVEEGQRPLARENLDELTTLVS</sequence>
<comment type="caution">
    <text evidence="14">The sequence shown here is derived from an EMBL/GenBank/DDBJ whole genome shotgun (WGS) entry which is preliminary data.</text>
</comment>
<dbReference type="GO" id="GO:0008677">
    <property type="term" value="F:2-dehydropantoate 2-reductase activity"/>
    <property type="evidence" value="ECO:0007669"/>
    <property type="project" value="UniProtKB-EC"/>
</dbReference>
<dbReference type="Gene3D" id="1.10.1040.10">
    <property type="entry name" value="N-(1-d-carboxylethyl)-l-norvaline Dehydrogenase, domain 2"/>
    <property type="match status" value="1"/>
</dbReference>
<feature type="domain" description="Ketopantoate reductase C-terminal" evidence="13">
    <location>
        <begin position="180"/>
        <end position="317"/>
    </location>
</feature>
<evidence type="ECO:0000256" key="8">
    <source>
        <dbReference type="ARBA" id="ARBA00023002"/>
    </source>
</evidence>
<evidence type="ECO:0000259" key="13">
    <source>
        <dbReference type="Pfam" id="PF08546"/>
    </source>
</evidence>
<keyword evidence="15" id="KW-1185">Reference proteome</keyword>
<name>A0A540VBK0_9CHLR</name>
<dbReference type="OrthoDB" id="9793586at2"/>
<dbReference type="GO" id="GO:0015940">
    <property type="term" value="P:pantothenate biosynthetic process"/>
    <property type="evidence" value="ECO:0007669"/>
    <property type="project" value="UniProtKB-UniPathway"/>
</dbReference>
<dbReference type="InterPro" id="IPR008927">
    <property type="entry name" value="6-PGluconate_DH-like_C_sf"/>
</dbReference>
<comment type="catalytic activity">
    <reaction evidence="10 11">
        <text>(R)-pantoate + NADP(+) = 2-dehydropantoate + NADPH + H(+)</text>
        <dbReference type="Rhea" id="RHEA:16233"/>
        <dbReference type="ChEBI" id="CHEBI:11561"/>
        <dbReference type="ChEBI" id="CHEBI:15378"/>
        <dbReference type="ChEBI" id="CHEBI:15980"/>
        <dbReference type="ChEBI" id="CHEBI:57783"/>
        <dbReference type="ChEBI" id="CHEBI:58349"/>
        <dbReference type="EC" id="1.1.1.169"/>
    </reaction>
</comment>
<dbReference type="InterPro" id="IPR036291">
    <property type="entry name" value="NAD(P)-bd_dom_sf"/>
</dbReference>
<dbReference type="InterPro" id="IPR050838">
    <property type="entry name" value="Ketopantoate_reductase"/>
</dbReference>
<evidence type="ECO:0000256" key="1">
    <source>
        <dbReference type="ARBA" id="ARBA00002919"/>
    </source>
</evidence>
<keyword evidence="7 11" id="KW-0521">NADP</keyword>
<accession>A0A540VBK0</accession>
<evidence type="ECO:0000313" key="15">
    <source>
        <dbReference type="Proteomes" id="UP000317371"/>
    </source>
</evidence>
<protein>
    <recommendedName>
        <fullName evidence="5 11">2-dehydropantoate 2-reductase</fullName>
        <ecNumber evidence="4 11">1.1.1.169</ecNumber>
    </recommendedName>
    <alternativeName>
        <fullName evidence="9 11">Ketopantoate reductase</fullName>
    </alternativeName>
</protein>
<dbReference type="Gene3D" id="3.40.50.720">
    <property type="entry name" value="NAD(P)-binding Rossmann-like Domain"/>
    <property type="match status" value="1"/>
</dbReference>